<gene>
    <name evidence="1" type="ORF">TSPGSL018_6711</name>
</gene>
<reference evidence="1" key="1">
    <citation type="submission" date="2014-05" db="EMBL/GenBank/DDBJ databases">
        <title>The transcriptome of the halophilic microalga Tetraselmis sp. GSL018 isolated from the Great Salt Lake, Utah.</title>
        <authorList>
            <person name="Jinkerson R.E."/>
            <person name="D'Adamo S."/>
            <person name="Posewitz M.C."/>
        </authorList>
    </citation>
    <scope>NUCLEOTIDE SEQUENCE</scope>
    <source>
        <strain evidence="1">GSL018</strain>
    </source>
</reference>
<evidence type="ECO:0000313" key="1">
    <source>
        <dbReference type="EMBL" id="JAC69299.1"/>
    </source>
</evidence>
<proteinExistence type="predicted"/>
<accession>A0A061RER6</accession>
<sequence>LHYEASALFAASAPCELGLVSGLRLRPDNKGMGAVVAALGSAAASLPAPPELARQWAVVDSQAAHLLYQQDCALWELVSALREYSAACMWLLPESYAESSFHSQWASAMQAVLAGEGGGSHAPWMPLAPTAEDADRAYVSLRLATELVDARTAEAG</sequence>
<name>A0A061RER6_9CHLO</name>
<dbReference type="AlphaFoldDB" id="A0A061RER6"/>
<feature type="non-terminal residue" evidence="1">
    <location>
        <position position="156"/>
    </location>
</feature>
<organism evidence="1">
    <name type="scientific">Tetraselmis sp. GSL018</name>
    <dbReference type="NCBI Taxonomy" id="582737"/>
    <lineage>
        <taxon>Eukaryota</taxon>
        <taxon>Viridiplantae</taxon>
        <taxon>Chlorophyta</taxon>
        <taxon>core chlorophytes</taxon>
        <taxon>Chlorodendrophyceae</taxon>
        <taxon>Chlorodendrales</taxon>
        <taxon>Chlorodendraceae</taxon>
        <taxon>Tetraselmis</taxon>
    </lineage>
</organism>
<feature type="non-terminal residue" evidence="1">
    <location>
        <position position="1"/>
    </location>
</feature>
<protein>
    <submittedName>
        <fullName evidence="1">Uncharacterized protein</fullName>
    </submittedName>
</protein>
<dbReference type="EMBL" id="GBEZ01016997">
    <property type="protein sequence ID" value="JAC69299.1"/>
    <property type="molecule type" value="Transcribed_RNA"/>
</dbReference>